<dbReference type="GO" id="GO:0004519">
    <property type="term" value="F:endonuclease activity"/>
    <property type="evidence" value="ECO:0007669"/>
    <property type="project" value="UniProtKB-KW"/>
</dbReference>
<evidence type="ECO:0000313" key="6">
    <source>
        <dbReference type="Proteomes" id="UP000342300"/>
    </source>
</evidence>
<evidence type="ECO:0000256" key="1">
    <source>
        <dbReference type="ARBA" id="ARBA00010923"/>
    </source>
</evidence>
<dbReference type="InterPro" id="IPR000055">
    <property type="entry name" value="Restrct_endonuc_typeI_TRD"/>
</dbReference>
<dbReference type="Gene3D" id="3.90.220.20">
    <property type="entry name" value="DNA methylase specificity domains"/>
    <property type="match status" value="2"/>
</dbReference>
<keyword evidence="5" id="KW-0378">Hydrolase</keyword>
<dbReference type="AlphaFoldDB" id="A0A6A7RSG4"/>
<dbReference type="GO" id="GO:0003677">
    <property type="term" value="F:DNA binding"/>
    <property type="evidence" value="ECO:0007669"/>
    <property type="project" value="UniProtKB-KW"/>
</dbReference>
<keyword evidence="3" id="KW-0238">DNA-binding</keyword>
<dbReference type="InterPro" id="IPR052021">
    <property type="entry name" value="Type-I_RS_S_subunit"/>
</dbReference>
<organism evidence="5 6">
    <name type="scientific">Candidatus Accumulibacter phosphatis</name>
    <dbReference type="NCBI Taxonomy" id="327160"/>
    <lineage>
        <taxon>Bacteria</taxon>
        <taxon>Pseudomonadati</taxon>
        <taxon>Pseudomonadota</taxon>
        <taxon>Betaproteobacteria</taxon>
        <taxon>Candidatus Accumulibacter</taxon>
    </lineage>
</organism>
<feature type="domain" description="Type I restriction modification DNA specificity" evidence="4">
    <location>
        <begin position="6"/>
        <end position="187"/>
    </location>
</feature>
<dbReference type="GO" id="GO:0009307">
    <property type="term" value="P:DNA restriction-modification system"/>
    <property type="evidence" value="ECO:0007669"/>
    <property type="project" value="UniProtKB-KW"/>
</dbReference>
<feature type="domain" description="Type I restriction modification DNA specificity" evidence="4">
    <location>
        <begin position="216"/>
        <end position="364"/>
    </location>
</feature>
<reference evidence="5 6" key="1">
    <citation type="submission" date="2017-09" db="EMBL/GenBank/DDBJ databases">
        <title>Metagenomic Analysis Reveals Denitrifying Candidatus Accumulibacter and Flanking Population as a Source of N2O.</title>
        <authorList>
            <person name="Gao H."/>
            <person name="Mao Y."/>
            <person name="Zhao X."/>
            <person name="Liu W.-T."/>
            <person name="Zhang T."/>
            <person name="Wells G."/>
        </authorList>
    </citation>
    <scope>NUCLEOTIDE SEQUENCE [LARGE SCALE GENOMIC DNA]</scope>
    <source>
        <strain evidence="5">CANDO_2_IC</strain>
    </source>
</reference>
<evidence type="ECO:0000256" key="3">
    <source>
        <dbReference type="ARBA" id="ARBA00023125"/>
    </source>
</evidence>
<dbReference type="Pfam" id="PF01420">
    <property type="entry name" value="Methylase_S"/>
    <property type="match status" value="2"/>
</dbReference>
<dbReference type="CDD" id="cd17259">
    <property type="entry name" value="RMtype1_S_StySKI-TRD2-CR2_like"/>
    <property type="match status" value="1"/>
</dbReference>
<keyword evidence="5" id="KW-0540">Nuclease</keyword>
<evidence type="ECO:0000259" key="4">
    <source>
        <dbReference type="Pfam" id="PF01420"/>
    </source>
</evidence>
<proteinExistence type="inferred from homology"/>
<dbReference type="Proteomes" id="UP000342300">
    <property type="component" value="Unassembled WGS sequence"/>
</dbReference>
<sequence>MTDQLVRLGDVADMLVGFSFKSQDFLEASATGVKLVRGDNVQQGSIRWGSKAKKWRGDSYGDFERYQLRLDDVVLAMDRPIVGGGLKLAWVKEQDLPCLLVQRVTRIRGITGVALTNYLRYALSAPDFASHIHRITTGANIPHISGRDIASFQFKLPAIAEQERMVEQIAPYDDLIETNRRRITLLEESARLLYREWFVNLRFPGYQLLSLIDGLPENWHRTKYGDIVDAIGGATPSTKRPDYWDGDIGWLTPTDVTRNDCLYLSDSVRKITETGYDSCSAKLLPAGTIFMTSRASIGYFALLDKPACTNQGFIAIVPKVHNTRNFLLFNLMNRVDELEAKATGSTFKELGKRTFREMMVVLPSEDVLGMFEAVIQPIIEQVTVLKKQLIALTCARDELLPRLMSGAIRV</sequence>
<dbReference type="PANTHER" id="PTHR30408:SF13">
    <property type="entry name" value="TYPE I RESTRICTION ENZYME HINDI SPECIFICITY SUBUNIT"/>
    <property type="match status" value="1"/>
</dbReference>
<dbReference type="EMBL" id="PDHS01000163">
    <property type="protein sequence ID" value="MQM30415.1"/>
    <property type="molecule type" value="Genomic_DNA"/>
</dbReference>
<evidence type="ECO:0000256" key="2">
    <source>
        <dbReference type="ARBA" id="ARBA00022747"/>
    </source>
</evidence>
<dbReference type="CDD" id="cd17273">
    <property type="entry name" value="RMtype1_S_EcoJA69PI-TRD1-CR1_like"/>
    <property type="match status" value="1"/>
</dbReference>
<name>A0A6A7RSG4_9PROT</name>
<keyword evidence="5" id="KW-0255">Endonuclease</keyword>
<gene>
    <name evidence="5" type="ORF">CRU78_07685</name>
</gene>
<dbReference type="InterPro" id="IPR044946">
    <property type="entry name" value="Restrct_endonuc_typeI_TRD_sf"/>
</dbReference>
<evidence type="ECO:0000313" key="5">
    <source>
        <dbReference type="EMBL" id="MQM30415.1"/>
    </source>
</evidence>
<comment type="similarity">
    <text evidence="1">Belongs to the type-I restriction system S methylase family.</text>
</comment>
<dbReference type="PANTHER" id="PTHR30408">
    <property type="entry name" value="TYPE-1 RESTRICTION ENZYME ECOKI SPECIFICITY PROTEIN"/>
    <property type="match status" value="1"/>
</dbReference>
<accession>A0A6A7RSG4</accession>
<keyword evidence="2" id="KW-0680">Restriction system</keyword>
<protein>
    <submittedName>
        <fullName evidence="5">Restriction endonuclease subunit S</fullName>
    </submittedName>
</protein>
<dbReference type="SUPFAM" id="SSF116734">
    <property type="entry name" value="DNA methylase specificity domain"/>
    <property type="match status" value="2"/>
</dbReference>
<comment type="caution">
    <text evidence="5">The sequence shown here is derived from an EMBL/GenBank/DDBJ whole genome shotgun (WGS) entry which is preliminary data.</text>
</comment>